<evidence type="ECO:0000256" key="4">
    <source>
        <dbReference type="ARBA" id="ARBA00022679"/>
    </source>
</evidence>
<protein>
    <submittedName>
        <fullName evidence="10">Acyl-ACP--UDP-N-acetylglucosamine O-acyltransferase</fullName>
        <ecNumber evidence="10">2.3.1.129</ecNumber>
    </submittedName>
</protein>
<dbReference type="AlphaFoldDB" id="A0A7C0ZFE6"/>
<dbReference type="InterPro" id="IPR001451">
    <property type="entry name" value="Hexapep"/>
</dbReference>
<dbReference type="InterPro" id="IPR011004">
    <property type="entry name" value="Trimer_LpxA-like_sf"/>
</dbReference>
<dbReference type="InterPro" id="IPR018357">
    <property type="entry name" value="Hexapep_transf_CS"/>
</dbReference>
<dbReference type="Pfam" id="PF25087">
    <property type="entry name" value="GMPPB_C"/>
    <property type="match status" value="1"/>
</dbReference>
<comment type="caution">
    <text evidence="10">The sequence shown here is derived from an EMBL/GenBank/DDBJ whole genome shotgun (WGS) entry which is preliminary data.</text>
</comment>
<keyword evidence="1" id="KW-0963">Cytoplasm</keyword>
<evidence type="ECO:0000259" key="8">
    <source>
        <dbReference type="Pfam" id="PF13720"/>
    </source>
</evidence>
<dbReference type="InterPro" id="IPR056729">
    <property type="entry name" value="GMPPB_C"/>
</dbReference>
<dbReference type="Gene3D" id="1.20.1180.10">
    <property type="entry name" value="Udp N-acetylglucosamine O-acyltransferase, C-terminal domain"/>
    <property type="match status" value="1"/>
</dbReference>
<dbReference type="SUPFAM" id="SSF51161">
    <property type="entry name" value="Trimeric LpxA-like enzymes"/>
    <property type="match status" value="1"/>
</dbReference>
<keyword evidence="3" id="KW-0441">Lipid A biosynthesis</keyword>
<dbReference type="PANTHER" id="PTHR43480:SF1">
    <property type="entry name" value="ACYL-[ACYL-CARRIER-PROTEIN]--UDP-N-ACETYLGLUCOSAMINE O-ACYLTRANSFERASE, MITOCHONDRIAL-RELATED"/>
    <property type="match status" value="1"/>
</dbReference>
<proteinExistence type="predicted"/>
<reference evidence="10" key="1">
    <citation type="journal article" date="2020" name="mSystems">
        <title>Genome- and Community-Level Interaction Insights into Carbon Utilization and Element Cycling Functions of Hydrothermarchaeota in Hydrothermal Sediment.</title>
        <authorList>
            <person name="Zhou Z."/>
            <person name="Liu Y."/>
            <person name="Xu W."/>
            <person name="Pan J."/>
            <person name="Luo Z.H."/>
            <person name="Li M."/>
        </authorList>
    </citation>
    <scope>NUCLEOTIDE SEQUENCE [LARGE SCALE GENOMIC DNA]</scope>
    <source>
        <strain evidence="10">HyVt-102</strain>
    </source>
</reference>
<keyword evidence="2" id="KW-0444">Lipid biosynthesis</keyword>
<keyword evidence="6" id="KW-0443">Lipid metabolism</keyword>
<dbReference type="Gene3D" id="2.160.10.10">
    <property type="entry name" value="Hexapeptide repeat proteins"/>
    <property type="match status" value="1"/>
</dbReference>
<evidence type="ECO:0000256" key="5">
    <source>
        <dbReference type="ARBA" id="ARBA00022737"/>
    </source>
</evidence>
<feature type="domain" description="Mannose-1-phosphate guanyltransferase C-terminal" evidence="9">
    <location>
        <begin position="1"/>
        <end position="94"/>
    </location>
</feature>
<dbReference type="InterPro" id="IPR037157">
    <property type="entry name" value="Acetyltransf_C_sf"/>
</dbReference>
<dbReference type="CDD" id="cd03351">
    <property type="entry name" value="LbH_UDP-GlcNAc_AT"/>
    <property type="match status" value="1"/>
</dbReference>
<evidence type="ECO:0000256" key="3">
    <source>
        <dbReference type="ARBA" id="ARBA00022556"/>
    </source>
</evidence>
<dbReference type="InterPro" id="IPR010137">
    <property type="entry name" value="Lipid_A_LpxA"/>
</dbReference>
<gene>
    <name evidence="10" type="ORF">ENF18_07930</name>
</gene>
<dbReference type="PROSITE" id="PS00101">
    <property type="entry name" value="HEXAPEP_TRANSFERASES"/>
    <property type="match status" value="1"/>
</dbReference>
<dbReference type="EMBL" id="DQWE01000373">
    <property type="protein sequence ID" value="HDI83701.1"/>
    <property type="molecule type" value="Genomic_DNA"/>
</dbReference>
<evidence type="ECO:0000256" key="7">
    <source>
        <dbReference type="ARBA" id="ARBA00023315"/>
    </source>
</evidence>
<dbReference type="NCBIfam" id="NF003657">
    <property type="entry name" value="PRK05289.1"/>
    <property type="match status" value="1"/>
</dbReference>
<dbReference type="GO" id="GO:0008780">
    <property type="term" value="F:acyl-[acyl-carrier-protein]-UDP-N-acetylglucosamine O-acyltransferase activity"/>
    <property type="evidence" value="ECO:0007669"/>
    <property type="project" value="UniProtKB-EC"/>
</dbReference>
<dbReference type="GO" id="GO:0009245">
    <property type="term" value="P:lipid A biosynthetic process"/>
    <property type="evidence" value="ECO:0007669"/>
    <property type="project" value="UniProtKB-KW"/>
</dbReference>
<feature type="domain" description="UDP N-acetylglucosamine O-acyltransferase C-terminal" evidence="8">
    <location>
        <begin position="173"/>
        <end position="254"/>
    </location>
</feature>
<dbReference type="EC" id="2.3.1.129" evidence="10"/>
<name>A0A7C0ZFE6_UNCW3</name>
<dbReference type="Pfam" id="PF13720">
    <property type="entry name" value="Acetyltransf_11"/>
    <property type="match status" value="1"/>
</dbReference>
<dbReference type="GO" id="GO:0016020">
    <property type="term" value="C:membrane"/>
    <property type="evidence" value="ECO:0007669"/>
    <property type="project" value="GOC"/>
</dbReference>
<accession>A0A7C0ZFE6</accession>
<keyword evidence="4 10" id="KW-0808">Transferase</keyword>
<dbReference type="PANTHER" id="PTHR43480">
    <property type="entry name" value="ACYL-[ACYL-CARRIER-PROTEIN]--UDP-N-ACETYLGLUCOSAMINE O-ACYLTRANSFERASE"/>
    <property type="match status" value="1"/>
</dbReference>
<organism evidence="10">
    <name type="scientific">candidate division WOR-3 bacterium</name>
    <dbReference type="NCBI Taxonomy" id="2052148"/>
    <lineage>
        <taxon>Bacteria</taxon>
        <taxon>Bacteria division WOR-3</taxon>
    </lineage>
</organism>
<evidence type="ECO:0000259" key="9">
    <source>
        <dbReference type="Pfam" id="PF25087"/>
    </source>
</evidence>
<evidence type="ECO:0000256" key="2">
    <source>
        <dbReference type="ARBA" id="ARBA00022516"/>
    </source>
</evidence>
<dbReference type="Proteomes" id="UP000885847">
    <property type="component" value="Unassembled WGS sequence"/>
</dbReference>
<dbReference type="PIRSF" id="PIRSF000456">
    <property type="entry name" value="UDP-GlcNAc_acltr"/>
    <property type="match status" value="1"/>
</dbReference>
<sequence>MIHPTAIVHKTVKIGDNVRIGPHVRIEEGVTIGDGTEVMDGTIIFSNTIIGKNNQIFPYCIIGGVPQDKKYAGEPSLTVIGDNNIIREFTTIHKPVGEKEKTIIGSDNYIMAYCHIAHNCIVGSNTILVNNATLGGYAEVGDFAYLSGFVAIHQFTRIGSYSIVGGGYRVIKDVVPFALAAGEPLTIRGVNSVGLRRNGFSQERREVIKDAFRILFRSNLNTKQAIEKIKEEIPMNKDIRMLIEFIETSKRGIVKKGGKDD</sequence>
<dbReference type="Pfam" id="PF00132">
    <property type="entry name" value="Hexapep"/>
    <property type="match status" value="1"/>
</dbReference>
<evidence type="ECO:0000313" key="10">
    <source>
        <dbReference type="EMBL" id="HDI83701.1"/>
    </source>
</evidence>
<keyword evidence="7 10" id="KW-0012">Acyltransferase</keyword>
<evidence type="ECO:0000256" key="1">
    <source>
        <dbReference type="ARBA" id="ARBA00022490"/>
    </source>
</evidence>
<dbReference type="InterPro" id="IPR029098">
    <property type="entry name" value="Acetyltransf_C"/>
</dbReference>
<keyword evidence="5" id="KW-0677">Repeat</keyword>
<evidence type="ECO:0000256" key="6">
    <source>
        <dbReference type="ARBA" id="ARBA00023098"/>
    </source>
</evidence>
<dbReference type="NCBIfam" id="TIGR01852">
    <property type="entry name" value="lipid_A_lpxA"/>
    <property type="match status" value="1"/>
</dbReference>